<dbReference type="OrthoDB" id="6216619at2759"/>
<dbReference type="EMBL" id="UYJE01001238">
    <property type="protein sequence ID" value="VDI00511.1"/>
    <property type="molecule type" value="Genomic_DNA"/>
</dbReference>
<gene>
    <name evidence="1" type="ORF">MGAL_10B000402</name>
</gene>
<organism evidence="1 2">
    <name type="scientific">Mytilus galloprovincialis</name>
    <name type="common">Mediterranean mussel</name>
    <dbReference type="NCBI Taxonomy" id="29158"/>
    <lineage>
        <taxon>Eukaryota</taxon>
        <taxon>Metazoa</taxon>
        <taxon>Spiralia</taxon>
        <taxon>Lophotrochozoa</taxon>
        <taxon>Mollusca</taxon>
        <taxon>Bivalvia</taxon>
        <taxon>Autobranchia</taxon>
        <taxon>Pteriomorphia</taxon>
        <taxon>Mytilida</taxon>
        <taxon>Mytiloidea</taxon>
        <taxon>Mytilidae</taxon>
        <taxon>Mytilinae</taxon>
        <taxon>Mytilus</taxon>
    </lineage>
</organism>
<proteinExistence type="predicted"/>
<evidence type="ECO:0000313" key="1">
    <source>
        <dbReference type="EMBL" id="VDI00511.1"/>
    </source>
</evidence>
<dbReference type="Proteomes" id="UP000596742">
    <property type="component" value="Unassembled WGS sequence"/>
</dbReference>
<comment type="caution">
    <text evidence="1">The sequence shown here is derived from an EMBL/GenBank/DDBJ whole genome shotgun (WGS) entry which is preliminary data.</text>
</comment>
<dbReference type="AlphaFoldDB" id="A0A8B6C7K9"/>
<reference evidence="1" key="1">
    <citation type="submission" date="2018-11" db="EMBL/GenBank/DDBJ databases">
        <authorList>
            <person name="Alioto T."/>
            <person name="Alioto T."/>
        </authorList>
    </citation>
    <scope>NUCLEOTIDE SEQUENCE</scope>
</reference>
<keyword evidence="2" id="KW-1185">Reference proteome</keyword>
<evidence type="ECO:0000313" key="2">
    <source>
        <dbReference type="Proteomes" id="UP000596742"/>
    </source>
</evidence>
<accession>A0A8B6C7K9</accession>
<name>A0A8B6C7K9_MYTGA</name>
<protein>
    <submittedName>
        <fullName evidence="1">Uncharacterized protein</fullName>
    </submittedName>
</protein>
<sequence>MDVIFHVLVDTSLLQDDNKFQGLVLKLKSNSEEEKHELRAEHSYNDENFTELTTRASLNIEKYEYKYIFSLSDVSADEIQEYRNAGVRFFNVSTKKPRDGIYHQYDGVIRLESNRRFYQLPLTPIKSDAKISAQLFVKKIKISSSRNNFNGLMGEDLISELNFIFSSMTESYCMIYETDRMHMLRKAVITVFQQTVDDITVGYTNTEHTQNIFINAMTIAYCLADGLIELTDVEKGYLCMRLLPRIDRQFDGCADITALKCAFKKTPTEKLVLVLHNILKAVTMKPGNPSWIYCMPLLHFLDGKCKIWETAPDDVSHKQSVPLWWGTVLGRNISLDLTALKSSLYDSQMLTDIEEMLFQYSKADYLLPRAFMASVCFDQLSTVVKFRSIQPDVILAALCSFITTEAQDNYSNNVEKAFGKCKEVTDVSMHLIMQASFKFMHLLDLENVRAEKDLLKYRAHIRDLVLCVSNSAKQRLHLKFMLGKSHRYTELFRTFNLMLSSANNDGYVRECFISNLKDSIFEMLKTDEQKDMNLVMAFCDRKENYCNILTDILNDMIVEAAEKNIDQLKSQELSESRIIRLGHIFSQLFKQRIERNHAQTEAEILQLMVTWKHMPVCMKLLEKNKENDQDCKDQLHKIQPVLDKTLQELFSGQIVISNLHLIINHIDIVLEILKEMSAEVDEHNVTRSIEKNLDALESFNRTKKLLKKFVELCQLFEVNTKDIDDNIDKFKDLNSFQLSELCKIKTARGVEPVFTVVAFMFKEADMKR</sequence>